<keyword evidence="4" id="KW-1185">Reference proteome</keyword>
<dbReference type="InterPro" id="IPR057722">
    <property type="entry name" value="AsqO/PenF-like_C"/>
</dbReference>
<dbReference type="SUPFAM" id="SSF159245">
    <property type="entry name" value="AttH-like"/>
    <property type="match status" value="1"/>
</dbReference>
<dbReference type="Pfam" id="PF25581">
    <property type="entry name" value="AsqO_C"/>
    <property type="match status" value="1"/>
</dbReference>
<dbReference type="AlphaFoldDB" id="A0A1L7XX14"/>
<dbReference type="Pfam" id="PF24137">
    <property type="entry name" value="DA_N"/>
    <property type="match status" value="1"/>
</dbReference>
<evidence type="ECO:0008006" key="5">
    <source>
        <dbReference type="Google" id="ProtNLM"/>
    </source>
</evidence>
<evidence type="ECO:0000313" key="4">
    <source>
        <dbReference type="Proteomes" id="UP000184330"/>
    </source>
</evidence>
<dbReference type="OrthoDB" id="5344254at2759"/>
<name>A0A1L7XX14_9HELO</name>
<evidence type="ECO:0000259" key="2">
    <source>
        <dbReference type="Pfam" id="PF25581"/>
    </source>
</evidence>
<dbReference type="EMBL" id="FJOG01000073">
    <property type="protein sequence ID" value="CZR69529.1"/>
    <property type="molecule type" value="Genomic_DNA"/>
</dbReference>
<proteinExistence type="predicted"/>
<gene>
    <name evidence="3" type="ORF">PAC_19429</name>
</gene>
<reference evidence="3 4" key="1">
    <citation type="submission" date="2016-03" db="EMBL/GenBank/DDBJ databases">
        <authorList>
            <person name="Ploux O."/>
        </authorList>
    </citation>
    <scope>NUCLEOTIDE SEQUENCE [LARGE SCALE GENOMIC DNA]</scope>
    <source>
        <strain evidence="3 4">UAMH 11012</strain>
    </source>
</reference>
<evidence type="ECO:0000259" key="1">
    <source>
        <dbReference type="Pfam" id="PF24137"/>
    </source>
</evidence>
<dbReference type="STRING" id="576137.A0A1L7XX14"/>
<sequence length="375" mass="38995">MSPFDFITKKHVVGFVAGLAYLPLALPTAVPFNLDFIPAAAVNGSVVTQFTSSAAGLDSPKQSAINSTVWDWWYFDVVGTDHNTSIVLVFSLALDTGFIGASATIVPSVSISGTFPNGTAYGYSTTAAGGAAVTTTSEGGASGNWIGSGFSWVGSADMSQYTLTIDAPAAGIEGTITLNSKAPAHYPCGPNVVGSNLQVGPNIGWANAIPDANALVNLQVGDTLLTYTGVGYHDKNWGNVPFPSGFNSWYWGHARFGNFSIVWFDFYDAAGVEHVSAYASYLGQALAENCTLGSITVRPIGTTYPPTGDGNYPTGFTISIPLGALGTLTATASVTRTILGVPFYERWIGTVSGSLNAGPPSTGVGLWEEINLLDL</sequence>
<evidence type="ECO:0000313" key="3">
    <source>
        <dbReference type="EMBL" id="CZR69529.1"/>
    </source>
</evidence>
<accession>A0A1L7XX14</accession>
<protein>
    <recommendedName>
        <fullName evidence="5">Hydroxyneurosporene synthase (CrtC)</fullName>
    </recommendedName>
</protein>
<organism evidence="3 4">
    <name type="scientific">Phialocephala subalpina</name>
    <dbReference type="NCBI Taxonomy" id="576137"/>
    <lineage>
        <taxon>Eukaryota</taxon>
        <taxon>Fungi</taxon>
        <taxon>Dikarya</taxon>
        <taxon>Ascomycota</taxon>
        <taxon>Pezizomycotina</taxon>
        <taxon>Leotiomycetes</taxon>
        <taxon>Helotiales</taxon>
        <taxon>Mollisiaceae</taxon>
        <taxon>Phialocephala</taxon>
        <taxon>Phialocephala fortinii species complex</taxon>
    </lineage>
</organism>
<dbReference type="Proteomes" id="UP000184330">
    <property type="component" value="Unassembled WGS sequence"/>
</dbReference>
<feature type="domain" description="AsqO/PenF-like C-terminal" evidence="2">
    <location>
        <begin position="245"/>
        <end position="370"/>
    </location>
</feature>
<feature type="domain" description="Diels-Alderase N-terminal" evidence="1">
    <location>
        <begin position="37"/>
        <end position="237"/>
    </location>
</feature>
<dbReference type="InterPro" id="IPR056402">
    <property type="entry name" value="DA_N"/>
</dbReference>